<accession>A0A3M9MET5</accession>
<sequence length="93" mass="10642">MKGRKGNEREGFEMNWFENFDASTLTRAEAEEKLVYVRYLITREEESEKLEGLRVYQGLIEGRLAYFKLGDSASGTQESIPQPLATSEDMDLA</sequence>
<protein>
    <submittedName>
        <fullName evidence="2">Uncharacterized protein</fullName>
    </submittedName>
</protein>
<dbReference type="EMBL" id="RJJD01000013">
    <property type="protein sequence ID" value="RNI24082.1"/>
    <property type="molecule type" value="Genomic_DNA"/>
</dbReference>
<keyword evidence="3" id="KW-1185">Reference proteome</keyword>
<evidence type="ECO:0000256" key="1">
    <source>
        <dbReference type="SAM" id="MobiDB-lite"/>
    </source>
</evidence>
<feature type="region of interest" description="Disordered" evidence="1">
    <location>
        <begin position="73"/>
        <end position="93"/>
    </location>
</feature>
<dbReference type="RefSeq" id="WP_123128169.1">
    <property type="nucleotide sequence ID" value="NZ_RJJD01000013.1"/>
</dbReference>
<gene>
    <name evidence="2" type="ORF">EFB08_17055</name>
</gene>
<name>A0A3M9MET5_9BACT</name>
<reference evidence="2 3" key="1">
    <citation type="submission" date="2018-11" db="EMBL/GenBank/DDBJ databases">
        <title>Rufibacter latericius sp. nov., isolated from water in Baiyang Lake.</title>
        <authorList>
            <person name="Yang Y."/>
        </authorList>
    </citation>
    <scope>NUCLEOTIDE SEQUENCE [LARGE SCALE GENOMIC DNA]</scope>
    <source>
        <strain evidence="2 3">R-22-1c-1</strain>
    </source>
</reference>
<proteinExistence type="predicted"/>
<evidence type="ECO:0000313" key="2">
    <source>
        <dbReference type="EMBL" id="RNI24082.1"/>
    </source>
</evidence>
<dbReference type="AlphaFoldDB" id="A0A3M9MET5"/>
<evidence type="ECO:0000313" key="3">
    <source>
        <dbReference type="Proteomes" id="UP000272117"/>
    </source>
</evidence>
<comment type="caution">
    <text evidence="2">The sequence shown here is derived from an EMBL/GenBank/DDBJ whole genome shotgun (WGS) entry which is preliminary data.</text>
</comment>
<dbReference type="Proteomes" id="UP000272117">
    <property type="component" value="Unassembled WGS sequence"/>
</dbReference>
<organism evidence="2 3">
    <name type="scientific">Rufibacter latericius</name>
    <dbReference type="NCBI Taxonomy" id="2487040"/>
    <lineage>
        <taxon>Bacteria</taxon>
        <taxon>Pseudomonadati</taxon>
        <taxon>Bacteroidota</taxon>
        <taxon>Cytophagia</taxon>
        <taxon>Cytophagales</taxon>
        <taxon>Hymenobacteraceae</taxon>
        <taxon>Rufibacter</taxon>
    </lineage>
</organism>